<keyword evidence="11" id="KW-0961">Cell wall biogenesis/degradation</keyword>
<keyword evidence="7 11" id="KW-0378">Hydrolase</keyword>
<comment type="function">
    <text evidence="11">Involved in maceration and soft-rotting of plant tissue.</text>
</comment>
<feature type="chain" id="PRO_5005141839" description="Pectinesterase" evidence="11">
    <location>
        <begin position="17"/>
        <end position="325"/>
    </location>
</feature>
<dbReference type="PANTHER" id="PTHR31321">
    <property type="entry name" value="ACYL-COA THIOESTER HYDROLASE YBHC-RELATED"/>
    <property type="match status" value="1"/>
</dbReference>
<reference evidence="14" key="1">
    <citation type="journal article" date="2012" name="PLoS Genet.">
        <title>The genomes of the fungal plant pathogens Cladosporium fulvum and Dothistroma septosporum reveal adaptation to different hosts and lifestyles but also signatures of common ancestry.</title>
        <authorList>
            <person name="de Wit P.J.G.M."/>
            <person name="van der Burgt A."/>
            <person name="Oekmen B."/>
            <person name="Stergiopoulos I."/>
            <person name="Abd-Elsalam K.A."/>
            <person name="Aerts A.L."/>
            <person name="Bahkali A.H."/>
            <person name="Beenen H.G."/>
            <person name="Chettri P."/>
            <person name="Cox M.P."/>
            <person name="Datema E."/>
            <person name="de Vries R.P."/>
            <person name="Dhillon B."/>
            <person name="Ganley A.R."/>
            <person name="Griffiths S.A."/>
            <person name="Guo Y."/>
            <person name="Hamelin R.C."/>
            <person name="Henrissat B."/>
            <person name="Kabir M.S."/>
            <person name="Jashni M.K."/>
            <person name="Kema G."/>
            <person name="Klaubauf S."/>
            <person name="Lapidus A."/>
            <person name="Levasseur A."/>
            <person name="Lindquist E."/>
            <person name="Mehrabi R."/>
            <person name="Ohm R.A."/>
            <person name="Owen T.J."/>
            <person name="Salamov A."/>
            <person name="Schwelm A."/>
            <person name="Schijlen E."/>
            <person name="Sun H."/>
            <person name="van den Burg H.A."/>
            <person name="van Ham R.C.H.J."/>
            <person name="Zhang S."/>
            <person name="Goodwin S.B."/>
            <person name="Grigoriev I.V."/>
            <person name="Collemare J."/>
            <person name="Bradshaw R.E."/>
        </authorList>
    </citation>
    <scope>NUCLEOTIDE SEQUENCE [LARGE SCALE GENOMIC DNA]</scope>
    <source>
        <strain evidence="14">NZE10 / CBS 128990</strain>
    </source>
</reference>
<evidence type="ECO:0000256" key="1">
    <source>
        <dbReference type="ARBA" id="ARBA00004613"/>
    </source>
</evidence>
<keyword evidence="5 11" id="KW-0964">Secreted</keyword>
<evidence type="ECO:0000256" key="3">
    <source>
        <dbReference type="ARBA" id="ARBA00008891"/>
    </source>
</evidence>
<evidence type="ECO:0000313" key="13">
    <source>
        <dbReference type="EMBL" id="EME40140.1"/>
    </source>
</evidence>
<dbReference type="EC" id="3.1.1.11" evidence="4 11"/>
<dbReference type="GO" id="GO:0030599">
    <property type="term" value="F:pectinesterase activity"/>
    <property type="evidence" value="ECO:0007669"/>
    <property type="project" value="UniProtKB-UniRule"/>
</dbReference>
<dbReference type="eggNOG" id="ENOG502QSQ4">
    <property type="taxonomic scope" value="Eukaryota"/>
</dbReference>
<dbReference type="Pfam" id="PF01095">
    <property type="entry name" value="Pectinesterase"/>
    <property type="match status" value="1"/>
</dbReference>
<dbReference type="Gene3D" id="2.160.20.10">
    <property type="entry name" value="Single-stranded right-handed beta-helix, Pectin lyase-like"/>
    <property type="match status" value="1"/>
</dbReference>
<evidence type="ECO:0000313" key="14">
    <source>
        <dbReference type="Proteomes" id="UP000016933"/>
    </source>
</evidence>
<feature type="signal peptide" evidence="11">
    <location>
        <begin position="1"/>
        <end position="16"/>
    </location>
</feature>
<evidence type="ECO:0000256" key="9">
    <source>
        <dbReference type="ARBA" id="ARBA00047928"/>
    </source>
</evidence>
<proteinExistence type="inferred from homology"/>
<evidence type="ECO:0000256" key="4">
    <source>
        <dbReference type="ARBA" id="ARBA00013229"/>
    </source>
</evidence>
<dbReference type="GO" id="GO:0005576">
    <property type="term" value="C:extracellular region"/>
    <property type="evidence" value="ECO:0007669"/>
    <property type="project" value="UniProtKB-SubCell"/>
</dbReference>
<dbReference type="OMA" id="WDRSENE"/>
<name>N1PEX6_DOTSN</name>
<evidence type="ECO:0000259" key="12">
    <source>
        <dbReference type="Pfam" id="PF01095"/>
    </source>
</evidence>
<comment type="pathway">
    <text evidence="2 11">Glycan metabolism; pectin degradation; 2-dehydro-3-deoxy-D-gluconate from pectin: step 1/5.</text>
</comment>
<dbReference type="FunFam" id="2.160.20.10:FF:000014">
    <property type="entry name" value="Pectinesterase"/>
    <property type="match status" value="1"/>
</dbReference>
<dbReference type="UniPathway" id="UPA00545">
    <property type="reaction ID" value="UER00823"/>
</dbReference>
<keyword evidence="6 11" id="KW-0732">Signal</keyword>
<reference evidence="13 14" key="2">
    <citation type="journal article" date="2012" name="PLoS Pathog.">
        <title>Diverse lifestyles and strategies of plant pathogenesis encoded in the genomes of eighteen Dothideomycetes fungi.</title>
        <authorList>
            <person name="Ohm R.A."/>
            <person name="Feau N."/>
            <person name="Henrissat B."/>
            <person name="Schoch C.L."/>
            <person name="Horwitz B.A."/>
            <person name="Barry K.W."/>
            <person name="Condon B.J."/>
            <person name="Copeland A.C."/>
            <person name="Dhillon B."/>
            <person name="Glaser F."/>
            <person name="Hesse C.N."/>
            <person name="Kosti I."/>
            <person name="LaButti K."/>
            <person name="Lindquist E.A."/>
            <person name="Lucas S."/>
            <person name="Salamov A.A."/>
            <person name="Bradshaw R.E."/>
            <person name="Ciuffetti L."/>
            <person name="Hamelin R.C."/>
            <person name="Kema G.H.J."/>
            <person name="Lawrence C."/>
            <person name="Scott J.A."/>
            <person name="Spatafora J.W."/>
            <person name="Turgeon B.G."/>
            <person name="de Wit P.J.G.M."/>
            <person name="Zhong S."/>
            <person name="Goodwin S.B."/>
            <person name="Grigoriev I.V."/>
        </authorList>
    </citation>
    <scope>NUCLEOTIDE SEQUENCE [LARGE SCALE GENOMIC DNA]</scope>
    <source>
        <strain evidence="14">NZE10 / CBS 128990</strain>
    </source>
</reference>
<dbReference type="HOGENOM" id="CLU_012243_1_0_1"/>
<dbReference type="InterPro" id="IPR033131">
    <property type="entry name" value="Pectinesterase_Asp_AS"/>
</dbReference>
<dbReference type="SUPFAM" id="SSF51126">
    <property type="entry name" value="Pectin lyase-like"/>
    <property type="match status" value="1"/>
</dbReference>
<dbReference type="PROSITE" id="PS00503">
    <property type="entry name" value="PECTINESTERASE_2"/>
    <property type="match status" value="1"/>
</dbReference>
<comment type="subcellular location">
    <subcellularLocation>
        <location evidence="1 11">Secreted</location>
    </subcellularLocation>
</comment>
<comment type="similarity">
    <text evidence="3">Belongs to the pectinesterase family.</text>
</comment>
<feature type="active site" evidence="10">
    <location>
        <position position="177"/>
    </location>
</feature>
<accession>N1PEX6</accession>
<evidence type="ECO:0000256" key="11">
    <source>
        <dbReference type="RuleBase" id="RU000589"/>
    </source>
</evidence>
<dbReference type="AlphaFoldDB" id="N1PEX6"/>
<evidence type="ECO:0000256" key="5">
    <source>
        <dbReference type="ARBA" id="ARBA00022525"/>
    </source>
</evidence>
<evidence type="ECO:0000256" key="7">
    <source>
        <dbReference type="ARBA" id="ARBA00022801"/>
    </source>
</evidence>
<dbReference type="GO" id="GO:0042545">
    <property type="term" value="P:cell wall modification"/>
    <property type="evidence" value="ECO:0007669"/>
    <property type="project" value="UniProtKB-UniRule"/>
</dbReference>
<gene>
    <name evidence="13" type="ORF">DOTSEDRAFT_137384</name>
</gene>
<evidence type="ECO:0000256" key="10">
    <source>
        <dbReference type="PROSITE-ProRule" id="PRU10040"/>
    </source>
</evidence>
<dbReference type="InterPro" id="IPR012334">
    <property type="entry name" value="Pectin_lyas_fold"/>
</dbReference>
<protein>
    <recommendedName>
        <fullName evidence="4 11">Pectinesterase</fullName>
        <ecNumber evidence="4 11">3.1.1.11</ecNumber>
    </recommendedName>
</protein>
<dbReference type="EMBL" id="KB446544">
    <property type="protein sequence ID" value="EME40140.1"/>
    <property type="molecule type" value="Genomic_DNA"/>
</dbReference>
<evidence type="ECO:0000256" key="8">
    <source>
        <dbReference type="ARBA" id="ARBA00023085"/>
    </source>
</evidence>
<dbReference type="GO" id="GO:0045490">
    <property type="term" value="P:pectin catabolic process"/>
    <property type="evidence" value="ECO:0007669"/>
    <property type="project" value="UniProtKB-UniRule"/>
</dbReference>
<dbReference type="OrthoDB" id="2019149at2759"/>
<dbReference type="InterPro" id="IPR000070">
    <property type="entry name" value="Pectinesterase_cat"/>
</dbReference>
<organism evidence="13 14">
    <name type="scientific">Dothistroma septosporum (strain NZE10 / CBS 128990)</name>
    <name type="common">Red band needle blight fungus</name>
    <name type="synonym">Mycosphaerella pini</name>
    <dbReference type="NCBI Taxonomy" id="675120"/>
    <lineage>
        <taxon>Eukaryota</taxon>
        <taxon>Fungi</taxon>
        <taxon>Dikarya</taxon>
        <taxon>Ascomycota</taxon>
        <taxon>Pezizomycotina</taxon>
        <taxon>Dothideomycetes</taxon>
        <taxon>Dothideomycetidae</taxon>
        <taxon>Mycosphaerellales</taxon>
        <taxon>Mycosphaerellaceae</taxon>
        <taxon>Dothistroma</taxon>
    </lineage>
</organism>
<dbReference type="PANTHER" id="PTHR31321:SF127">
    <property type="entry name" value="PECTINESTERASE"/>
    <property type="match status" value="1"/>
</dbReference>
<dbReference type="STRING" id="675120.N1PEX6"/>
<evidence type="ECO:0000256" key="6">
    <source>
        <dbReference type="ARBA" id="ARBA00022729"/>
    </source>
</evidence>
<feature type="domain" description="Pectinesterase catalytic" evidence="12">
    <location>
        <begin position="30"/>
        <end position="291"/>
    </location>
</feature>
<dbReference type="InterPro" id="IPR011050">
    <property type="entry name" value="Pectin_lyase_fold/virulence"/>
</dbReference>
<keyword evidence="8 11" id="KW-0063">Aspartyl esterase</keyword>
<keyword evidence="14" id="KW-1185">Reference proteome</keyword>
<sequence length="325" mass="34574">MKHFARLLAFVSLSFADGRTSAPAGALIVGSGHYATVQAAVDALTSTSTQQSIFIMPGTYEEQVTINRLSVPLTIYGYTADTSSYSSNQVTITAAGNLLNASSDDATATIRVETPNFKMYNINVVNSFGKGSQALAVSANAANQGYYACSFKGYQDTLLAETGTQLYARCYIEGAIDFIFGQRASAWFENCTIGVLPINYGTITASGRTSADSDYYVINNSAIGAAPGQDVSSGVYYLGRSWGDYARVVVQETSMSDVINAAGWHVWSAGDENIDHVSFEEYGNSGAGAMGTRANYATKLGSALKIEQVLGSVYANQTYVDTSYL</sequence>
<dbReference type="Proteomes" id="UP000016933">
    <property type="component" value="Unassembled WGS sequence"/>
</dbReference>
<evidence type="ECO:0000256" key="2">
    <source>
        <dbReference type="ARBA" id="ARBA00005184"/>
    </source>
</evidence>
<comment type="catalytic activity">
    <reaction evidence="9 11">
        <text>[(1-&gt;4)-alpha-D-galacturonosyl methyl ester](n) + n H2O = [(1-&gt;4)-alpha-D-galacturonosyl](n) + n methanol + n H(+)</text>
        <dbReference type="Rhea" id="RHEA:22380"/>
        <dbReference type="Rhea" id="RHEA-COMP:14570"/>
        <dbReference type="Rhea" id="RHEA-COMP:14573"/>
        <dbReference type="ChEBI" id="CHEBI:15377"/>
        <dbReference type="ChEBI" id="CHEBI:15378"/>
        <dbReference type="ChEBI" id="CHEBI:17790"/>
        <dbReference type="ChEBI" id="CHEBI:140522"/>
        <dbReference type="ChEBI" id="CHEBI:140523"/>
        <dbReference type="EC" id="3.1.1.11"/>
    </reaction>
</comment>